<feature type="transmembrane region" description="Helical" evidence="1">
    <location>
        <begin position="247"/>
        <end position="271"/>
    </location>
</feature>
<reference evidence="2" key="1">
    <citation type="journal article" date="2020" name="Stud. Mycol.">
        <title>101 Dothideomycetes genomes: a test case for predicting lifestyles and emergence of pathogens.</title>
        <authorList>
            <person name="Haridas S."/>
            <person name="Albert R."/>
            <person name="Binder M."/>
            <person name="Bloem J."/>
            <person name="Labutti K."/>
            <person name="Salamov A."/>
            <person name="Andreopoulos B."/>
            <person name="Baker S."/>
            <person name="Barry K."/>
            <person name="Bills G."/>
            <person name="Bluhm B."/>
            <person name="Cannon C."/>
            <person name="Castanera R."/>
            <person name="Culley D."/>
            <person name="Daum C."/>
            <person name="Ezra D."/>
            <person name="Gonzalez J."/>
            <person name="Henrissat B."/>
            <person name="Kuo A."/>
            <person name="Liang C."/>
            <person name="Lipzen A."/>
            <person name="Lutzoni F."/>
            <person name="Magnuson J."/>
            <person name="Mondo S."/>
            <person name="Nolan M."/>
            <person name="Ohm R."/>
            <person name="Pangilinan J."/>
            <person name="Park H.-J."/>
            <person name="Ramirez L."/>
            <person name="Alfaro M."/>
            <person name="Sun H."/>
            <person name="Tritt A."/>
            <person name="Yoshinaga Y."/>
            <person name="Zwiers L.-H."/>
            <person name="Turgeon B."/>
            <person name="Goodwin S."/>
            <person name="Spatafora J."/>
            <person name="Crous P."/>
            <person name="Grigoriev I."/>
        </authorList>
    </citation>
    <scope>NUCLEOTIDE SEQUENCE</scope>
    <source>
        <strain evidence="2">CBS 121739</strain>
    </source>
</reference>
<keyword evidence="1" id="KW-0472">Membrane</keyword>
<dbReference type="AlphaFoldDB" id="A0A6A6W616"/>
<keyword evidence="1" id="KW-1133">Transmembrane helix</keyword>
<dbReference type="GeneID" id="54490521"/>
<keyword evidence="2" id="KW-0675">Receptor</keyword>
<evidence type="ECO:0000256" key="1">
    <source>
        <dbReference type="SAM" id="Phobius"/>
    </source>
</evidence>
<feature type="transmembrane region" description="Helical" evidence="1">
    <location>
        <begin position="158"/>
        <end position="179"/>
    </location>
</feature>
<evidence type="ECO:0000313" key="2">
    <source>
        <dbReference type="EMBL" id="KAF2757386.1"/>
    </source>
</evidence>
<dbReference type="Proteomes" id="UP000799437">
    <property type="component" value="Unassembled WGS sequence"/>
</dbReference>
<accession>A0A6A6W616</accession>
<dbReference type="RefSeq" id="XP_033599837.1">
    <property type="nucleotide sequence ID" value="XM_033749467.1"/>
</dbReference>
<keyword evidence="3" id="KW-1185">Reference proteome</keyword>
<name>A0A6A6W616_9PEZI</name>
<feature type="transmembrane region" description="Helical" evidence="1">
    <location>
        <begin position="92"/>
        <end position="116"/>
    </location>
</feature>
<dbReference type="EMBL" id="ML996573">
    <property type="protein sequence ID" value="KAF2757386.1"/>
    <property type="molecule type" value="Genomic_DNA"/>
</dbReference>
<feature type="transmembrane region" description="Helical" evidence="1">
    <location>
        <begin position="57"/>
        <end position="80"/>
    </location>
</feature>
<proteinExistence type="predicted"/>
<feature type="transmembrane region" description="Helical" evidence="1">
    <location>
        <begin position="216"/>
        <end position="235"/>
    </location>
</feature>
<keyword evidence="1" id="KW-0812">Transmembrane</keyword>
<evidence type="ECO:0000313" key="3">
    <source>
        <dbReference type="Proteomes" id="UP000799437"/>
    </source>
</evidence>
<dbReference type="OrthoDB" id="5313079at2759"/>
<protein>
    <submittedName>
        <fullName evidence="2">Putative GprK-type G-protein coupled receptor protein</fullName>
    </submittedName>
</protein>
<feature type="transmembrane region" description="Helical" evidence="1">
    <location>
        <begin position="283"/>
        <end position="303"/>
    </location>
</feature>
<organism evidence="2 3">
    <name type="scientific">Pseudovirgaria hyperparasitica</name>
    <dbReference type="NCBI Taxonomy" id="470096"/>
    <lineage>
        <taxon>Eukaryota</taxon>
        <taxon>Fungi</taxon>
        <taxon>Dikarya</taxon>
        <taxon>Ascomycota</taxon>
        <taxon>Pezizomycotina</taxon>
        <taxon>Dothideomycetes</taxon>
        <taxon>Dothideomycetes incertae sedis</taxon>
        <taxon>Acrospermales</taxon>
        <taxon>Acrospermaceae</taxon>
        <taxon>Pseudovirgaria</taxon>
    </lineage>
</organism>
<feature type="transmembrane region" description="Helical" evidence="1">
    <location>
        <begin position="23"/>
        <end position="45"/>
    </location>
</feature>
<gene>
    <name evidence="2" type="ORF">EJ05DRAFT_538600</name>
</gene>
<sequence length="553" mass="62625">MDAQSLTIYNLPSAKPNWDSLGIFYITFAAVWTFLVVAGMIFCLYNQRMPLLRVRNLPLSFAAITLLHMYWIMAQLVYPIGATMPAVAAYDVQYLVMGIVFPLGIALFHAANWRFLRVAQLQRKLLEPEYKRKSRRHGLSKGRSLLARWHNLLLETKVSAFIGLAMFLQVSACLTMWAVCRKYHPGFGAPGTEITGSNIQEQLTNLGRGWEWWPTVLYQLVWMWLVAPYLIWRAWGINDTLGWRTQTIGSCLSGLHAVPMFLVALYVPAFAKVNMYLGPSQWIHLNTFFIEIFTIFIPVRQVIKIWSLGKQVSDASEKDDYPWAEPTVYILRPKQSSDALTAASEKFSFTDSIESFNQFDDIFGAHLLTMGALERFLGEHPLHLQTFSACRDFSGENIMFLRRVAEWKDTLPQQTGSLLEGQARIDAYNAALAIYLDLISPQDADFPLNLFSKQLLALQAVFEDAARAIRRGPRVDVVLPFDQRSLHSNAELSPSIEPTVDSLADIPQGFNSEVFDSALVSIKRLVLDNTWPKFVVEMRSRSASSKCSSGRSV</sequence>